<name>A0A0H5Q4L5_9ZZZZ</name>
<organism evidence="1">
    <name type="scientific">uncultured prokaryote</name>
    <dbReference type="NCBI Taxonomy" id="198431"/>
    <lineage>
        <taxon>unclassified sequences</taxon>
        <taxon>environmental samples</taxon>
    </lineage>
</organism>
<reference evidence="1" key="2">
    <citation type="submission" date="2015-07" db="EMBL/GenBank/DDBJ databases">
        <title>Plasmids, circular viruses and viroids from rat gut.</title>
        <authorList>
            <person name="Jorgensen T.J."/>
            <person name="Hansen M.A."/>
            <person name="Xu Z."/>
            <person name="Tabak M.A."/>
            <person name="Sorensen S.J."/>
            <person name="Hansen L.H."/>
        </authorList>
    </citation>
    <scope>NUCLEOTIDE SEQUENCE</scope>
    <source>
        <strain evidence="1">RGFK1276</strain>
    </source>
</reference>
<reference evidence="1" key="1">
    <citation type="submission" date="2015-06" db="EMBL/GenBank/DDBJ databases">
        <authorList>
            <person name="Joergensen T."/>
        </authorList>
    </citation>
    <scope>NUCLEOTIDE SEQUENCE</scope>
    <source>
        <strain evidence="1">RGFK1276</strain>
    </source>
</reference>
<dbReference type="AlphaFoldDB" id="A0A0H5Q4L5"/>
<evidence type="ECO:0000313" key="1">
    <source>
        <dbReference type="EMBL" id="CRY96798.1"/>
    </source>
</evidence>
<dbReference type="EMBL" id="LN853846">
    <property type="protein sequence ID" value="CRY96798.1"/>
    <property type="molecule type" value="Genomic_DNA"/>
</dbReference>
<accession>A0A0H5Q4L5</accession>
<proteinExistence type="predicted"/>
<protein>
    <submittedName>
        <fullName evidence="1">Uncharacterized protein</fullName>
    </submittedName>
</protein>
<sequence>MAAAPSVLLKKTMSFKGGSRFFTNRYHFLGGTPADATHWHTLMDAVVTAEKAIYNGSVTIVEAIGYAAGSDVPVASKVYSTAGTLTPLAGSSDTPGEVAALVRYSTAERTTKNHPIYLFNYYHRVHVLASTGFPDTLDGTTKAAMASYAGSWISGFSDGTITATRCGPNGQAATGSVVEEYVTHRDFPYQTSV</sequence>